<keyword evidence="1" id="KW-1133">Transmembrane helix</keyword>
<dbReference type="InterPro" id="IPR039342">
    <property type="entry name" value="TGD2-like"/>
</dbReference>
<accession>A0A1Z1MAQ7</accession>
<keyword evidence="3" id="KW-0150">Chloroplast</keyword>
<dbReference type="PANTHER" id="PTHR34675:SF1">
    <property type="entry name" value="PROTEIN TRIGALACTOSYLDIACYLGLYCEROL 2, CHLOROPLASTIC"/>
    <property type="match status" value="1"/>
</dbReference>
<name>A0A1Z1MAQ7_9FLOR</name>
<evidence type="ECO:0000259" key="2">
    <source>
        <dbReference type="Pfam" id="PF02470"/>
    </source>
</evidence>
<dbReference type="AlphaFoldDB" id="A0A1Z1MAQ7"/>
<keyword evidence="3" id="KW-0934">Plastid</keyword>
<dbReference type="PANTHER" id="PTHR34675">
    <property type="entry name" value="PROTEIN TRIGALACTOSYLDIACYLGLYCEROL 2, CHLOROPLASTIC"/>
    <property type="match status" value="1"/>
</dbReference>
<sequence>MLNFNRFYIFQNKYSKIFLNIFIFLFCIILFIFSFNNVKKKGYFLFIEFSDAYGLKEGTSVNYKGVKVGSIQRISLHVNKVVVLLKIHSFKILIPRDVIFEANQIGLFNDTVVSINTSTFLTSNLYQGFMSCSNNSQASSFIIPNSYIKGYKGINYDDLIRSTTRISQRFDDPRFFSLLYLLLKNSIYISDEVLMLIYNSSIISNILIEFIPLVLTKYLL</sequence>
<keyword evidence="1" id="KW-0472">Membrane</keyword>
<organism evidence="3">
    <name type="scientific">Vertebrata thuyoides</name>
    <dbReference type="NCBI Taxonomy" id="2006970"/>
    <lineage>
        <taxon>Eukaryota</taxon>
        <taxon>Rhodophyta</taxon>
        <taxon>Florideophyceae</taxon>
        <taxon>Rhodymeniophycidae</taxon>
        <taxon>Ceramiales</taxon>
        <taxon>Rhodomelaceae</taxon>
        <taxon>Polysiphonioideae</taxon>
        <taxon>Vertebrata</taxon>
    </lineage>
</organism>
<geneLocation type="chloroplast" evidence="3"/>
<evidence type="ECO:0000256" key="1">
    <source>
        <dbReference type="SAM" id="Phobius"/>
    </source>
</evidence>
<feature type="transmembrane region" description="Helical" evidence="1">
    <location>
        <begin position="17"/>
        <end position="35"/>
    </location>
</feature>
<keyword evidence="1" id="KW-0812">Transmembrane</keyword>
<gene>
    <name evidence="3" type="primary">ycf22</name>
</gene>
<dbReference type="RefSeq" id="YP_009394504.1">
    <property type="nucleotide sequence ID" value="NC_035273.1"/>
</dbReference>
<proteinExistence type="predicted"/>
<dbReference type="InterPro" id="IPR003399">
    <property type="entry name" value="Mce/MlaD"/>
</dbReference>
<reference evidence="3" key="1">
    <citation type="journal article" date="2017" name="J. Phycol.">
        <title>Analysis of chloroplast genomes and a supermatrix inform reclassification of the Rhodomelaceae (Rhodophyta).</title>
        <authorList>
            <person name="Diaz-Tapia P."/>
            <person name="Maggs C.A."/>
            <person name="West J.A."/>
            <person name="Verbruggen H."/>
        </authorList>
    </citation>
    <scope>NUCLEOTIDE SEQUENCE</scope>
    <source>
        <strain evidence="3">PD546</strain>
    </source>
</reference>
<dbReference type="EMBL" id="MF101426">
    <property type="protein sequence ID" value="ARW63066.1"/>
    <property type="molecule type" value="Genomic_DNA"/>
</dbReference>
<feature type="domain" description="Mce/MlaD" evidence="2">
    <location>
        <begin position="42"/>
        <end position="116"/>
    </location>
</feature>
<dbReference type="GeneID" id="33356377"/>
<dbReference type="Pfam" id="PF02470">
    <property type="entry name" value="MlaD"/>
    <property type="match status" value="1"/>
</dbReference>
<evidence type="ECO:0000313" key="3">
    <source>
        <dbReference type="EMBL" id="ARW63066.1"/>
    </source>
</evidence>
<protein>
    <recommendedName>
        <fullName evidence="2">Mce/MlaD domain-containing protein</fullName>
    </recommendedName>
</protein>